<dbReference type="PANTHER" id="PTHR13673:SF0">
    <property type="entry name" value="VPS35 ENDOSOMAL PROTEIN-SORTING FACTOR-LIKE"/>
    <property type="match status" value="1"/>
</dbReference>
<keyword evidence="4" id="KW-0967">Endosome</keyword>
<comment type="subcellular location">
    <subcellularLocation>
        <location evidence="1">Endosome</location>
    </subcellularLocation>
</comment>
<organism evidence="6 7">
    <name type="scientific">Owenia fusiformis</name>
    <name type="common">Polychaete worm</name>
    <dbReference type="NCBI Taxonomy" id="6347"/>
    <lineage>
        <taxon>Eukaryota</taxon>
        <taxon>Metazoa</taxon>
        <taxon>Spiralia</taxon>
        <taxon>Lophotrochozoa</taxon>
        <taxon>Annelida</taxon>
        <taxon>Polychaeta</taxon>
        <taxon>Sedentaria</taxon>
        <taxon>Canalipalpata</taxon>
        <taxon>Sabellida</taxon>
        <taxon>Oweniida</taxon>
        <taxon>Oweniidae</taxon>
        <taxon>Owenia</taxon>
    </lineage>
</organism>
<evidence type="ECO:0000256" key="3">
    <source>
        <dbReference type="ARBA" id="ARBA00022448"/>
    </source>
</evidence>
<evidence type="ECO:0000313" key="7">
    <source>
        <dbReference type="Proteomes" id="UP000749559"/>
    </source>
</evidence>
<keyword evidence="3" id="KW-0813">Transport</keyword>
<dbReference type="InterPro" id="IPR029705">
    <property type="entry name" value="VPS35L"/>
</dbReference>
<dbReference type="SUPFAM" id="SSF48371">
    <property type="entry name" value="ARM repeat"/>
    <property type="match status" value="1"/>
</dbReference>
<dbReference type="GO" id="GO:0015031">
    <property type="term" value="P:protein transport"/>
    <property type="evidence" value="ECO:0007669"/>
    <property type="project" value="UniProtKB-KW"/>
</dbReference>
<evidence type="ECO:0000256" key="4">
    <source>
        <dbReference type="ARBA" id="ARBA00022753"/>
    </source>
</evidence>
<name>A0A8J1Y5J3_OWEFU</name>
<proteinExistence type="inferred from homology"/>
<dbReference type="InterPro" id="IPR016024">
    <property type="entry name" value="ARM-type_fold"/>
</dbReference>
<comment type="caution">
    <text evidence="6">The sequence shown here is derived from an EMBL/GenBank/DDBJ whole genome shotgun (WGS) entry which is preliminary data.</text>
</comment>
<reference evidence="6" key="1">
    <citation type="submission" date="2022-03" db="EMBL/GenBank/DDBJ databases">
        <authorList>
            <person name="Martin C."/>
        </authorList>
    </citation>
    <scope>NUCLEOTIDE SEQUENCE</scope>
</reference>
<comment type="similarity">
    <text evidence="2">Belongs to the VPS35L family.</text>
</comment>
<keyword evidence="5" id="KW-0653">Protein transport</keyword>
<accession>A0A8J1Y5J3</accession>
<dbReference type="GO" id="GO:0032456">
    <property type="term" value="P:endocytic recycling"/>
    <property type="evidence" value="ECO:0007669"/>
    <property type="project" value="InterPro"/>
</dbReference>
<dbReference type="PANTHER" id="PTHR13673">
    <property type="entry name" value="ESOPHAGEAL CANCER ASSOCIATED PROTEIN"/>
    <property type="match status" value="1"/>
</dbReference>
<dbReference type="OrthoDB" id="1734063at2759"/>
<evidence type="ECO:0000256" key="1">
    <source>
        <dbReference type="ARBA" id="ARBA00004177"/>
    </source>
</evidence>
<dbReference type="GO" id="GO:0005768">
    <property type="term" value="C:endosome"/>
    <property type="evidence" value="ECO:0007669"/>
    <property type="project" value="UniProtKB-SubCell"/>
</dbReference>
<dbReference type="EMBL" id="CAIIXF020000009">
    <property type="protein sequence ID" value="CAH1794199.1"/>
    <property type="molecule type" value="Genomic_DNA"/>
</dbReference>
<gene>
    <name evidence="6" type="ORF">OFUS_LOCUS18946</name>
</gene>
<sequence>MSAFRPAYISKRAPQFTEMIKECEDMGFPKHLLYRSLGTCLVMADPPEEHRLQILNDVWKVVMKLSNPSDYMSCTEVWIEFVVKHFSKKEFNTILGDIIKHLTPDRAFEDHYPQLQSVVSKLLSHMHNFSVLFGLDKFLPLIDMFQRDSVKVEVCKNIMEAFVKFQLQPTNDPVILNALMFICRTMHDSVNALTLEDEVRQIGQLIIGFIKNISFNRDFEQQLSFYVEARAAFSNIDIVLIYLVQSVNKLAMQTRTVVKGNHNRKTSAFVRACAAYCFITIPSLHGVFARLNLYLLSGQTAILNQCLSQGDSFMKAAISLVAEVPKTLELDGKVRSTEPFLIEFLNNFLATLLIVPDSPDQGVLYLLRGLLNVIQDYTWDTSSSAKAVVYTNVLNLLAAYSQESYIYQPNKVDCNDAMYGSDPKFLNEVNKTAAVVLDVILTHLKSMEHIEVHRKQASVSLEVIEHIVCHCDVSKEPMFELAVNLWGLSQRHGQADTKHMVRIMNHVKYKSTIGHNSSDIYSQLVNKLHLQSRT</sequence>
<protein>
    <submittedName>
        <fullName evidence="6">Uncharacterized protein</fullName>
    </submittedName>
</protein>
<dbReference type="AlphaFoldDB" id="A0A8J1Y5J3"/>
<evidence type="ECO:0000256" key="2">
    <source>
        <dbReference type="ARBA" id="ARBA00010704"/>
    </source>
</evidence>
<evidence type="ECO:0000313" key="6">
    <source>
        <dbReference type="EMBL" id="CAH1794199.1"/>
    </source>
</evidence>
<evidence type="ECO:0000256" key="5">
    <source>
        <dbReference type="ARBA" id="ARBA00022927"/>
    </source>
</evidence>
<keyword evidence="7" id="KW-1185">Reference proteome</keyword>
<dbReference type="Proteomes" id="UP000749559">
    <property type="component" value="Unassembled WGS sequence"/>
</dbReference>